<name>M7P121_9BACT</name>
<organism evidence="2 3">
    <name type="scientific">Cesiribacter andamanensis AMV16</name>
    <dbReference type="NCBI Taxonomy" id="1279009"/>
    <lineage>
        <taxon>Bacteria</taxon>
        <taxon>Pseudomonadati</taxon>
        <taxon>Bacteroidota</taxon>
        <taxon>Cytophagia</taxon>
        <taxon>Cytophagales</taxon>
        <taxon>Cesiribacteraceae</taxon>
        <taxon>Cesiribacter</taxon>
    </lineage>
</organism>
<evidence type="ECO:0000313" key="3">
    <source>
        <dbReference type="Proteomes" id="UP000011910"/>
    </source>
</evidence>
<protein>
    <submittedName>
        <fullName evidence="2">Tol-pal system protein YbgF</fullName>
    </submittedName>
</protein>
<dbReference type="InterPro" id="IPR011990">
    <property type="entry name" value="TPR-like_helical_dom_sf"/>
</dbReference>
<sequence>MRYLVLLLLMVGGFSASAQTQLVEAPELSAREKKLLLMDMTLQMETAEAINHMYNFKFAKAEQQFRWIRQKYPHHPLPYFLMGLSQWWKIMPNIEEERYDGPFMLYMDSTIVLAERILAKDADNAEARFFLSGAWAFKSRLHSERSNWRKAAVTGKKALEYLDMKTEKQELGSEFLFGDGLYNYYAEWVPKNYPLLKPILMFFPSGDQKRGIQQLKDVAQNAFYTRTEAQYYLMRILALDENKPYEALRISEYLHKTYPDNPYFHRYYARMLYTTGQYTKLEEVAKNILHKIDSRMPGYEAISGRYAAFYLGQMYDVLNRHVEARTYFLRVIAFAKSSNDLDSGYMLYSLLALGDMAKEDGDEKLAKRYYKEVKKYGSRSHGAHERARAKLKEM</sequence>
<dbReference type="Gene3D" id="1.25.40.10">
    <property type="entry name" value="Tetratricopeptide repeat domain"/>
    <property type="match status" value="1"/>
</dbReference>
<dbReference type="SUPFAM" id="SSF48452">
    <property type="entry name" value="TPR-like"/>
    <property type="match status" value="1"/>
</dbReference>
<keyword evidence="3" id="KW-1185">Reference proteome</keyword>
<evidence type="ECO:0000313" key="2">
    <source>
        <dbReference type="EMBL" id="EMR04269.1"/>
    </source>
</evidence>
<dbReference type="eggNOG" id="COG0457">
    <property type="taxonomic scope" value="Bacteria"/>
</dbReference>
<dbReference type="PATRIC" id="fig|1279009.4.peg.566"/>
<reference evidence="2 3" key="1">
    <citation type="journal article" date="2013" name="Genome Announc.">
        <title>Draft Genome Sequence of Cesiribacter andamanensis Strain AMV16T, Isolated from a Soil Sample from a Mud Volcano in the Andaman Islands, India.</title>
        <authorList>
            <person name="Shivaji S."/>
            <person name="Ara S."/>
            <person name="Begum Z."/>
            <person name="Srinivas T.N."/>
            <person name="Singh A."/>
            <person name="Kumar Pinnaka A."/>
        </authorList>
    </citation>
    <scope>NUCLEOTIDE SEQUENCE [LARGE SCALE GENOMIC DNA]</scope>
    <source>
        <strain evidence="2 3">AMV16</strain>
    </source>
</reference>
<evidence type="ECO:0000256" key="1">
    <source>
        <dbReference type="SAM" id="SignalP"/>
    </source>
</evidence>
<dbReference type="RefSeq" id="WP_009193962.1">
    <property type="nucleotide sequence ID" value="NZ_AODQ01000008.1"/>
</dbReference>
<dbReference type="AlphaFoldDB" id="M7P121"/>
<dbReference type="Proteomes" id="UP000011910">
    <property type="component" value="Unassembled WGS sequence"/>
</dbReference>
<comment type="caution">
    <text evidence="2">The sequence shown here is derived from an EMBL/GenBank/DDBJ whole genome shotgun (WGS) entry which is preliminary data.</text>
</comment>
<dbReference type="EMBL" id="AODQ01000008">
    <property type="protein sequence ID" value="EMR04269.1"/>
    <property type="molecule type" value="Genomic_DNA"/>
</dbReference>
<gene>
    <name evidence="2" type="ORF">ADICEAN_00555</name>
</gene>
<dbReference type="STRING" id="1279009.ADICEAN_00555"/>
<keyword evidence="1" id="KW-0732">Signal</keyword>
<dbReference type="OrthoDB" id="9813254at2"/>
<feature type="chain" id="PRO_5004082439" evidence="1">
    <location>
        <begin position="19"/>
        <end position="394"/>
    </location>
</feature>
<accession>M7P121</accession>
<proteinExistence type="predicted"/>
<feature type="signal peptide" evidence="1">
    <location>
        <begin position="1"/>
        <end position="18"/>
    </location>
</feature>